<name>A0A8S9JJ91_BRACR</name>
<comment type="caution">
    <text evidence="1">The sequence shown here is derived from an EMBL/GenBank/DDBJ whole genome shotgun (WGS) entry which is preliminary data.</text>
</comment>
<dbReference type="PANTHER" id="PTHR31245:SF38">
    <property type="entry name" value="CUE DOMAIN-CONTAINING PROTEIN"/>
    <property type="match status" value="1"/>
</dbReference>
<evidence type="ECO:0000313" key="2">
    <source>
        <dbReference type="Proteomes" id="UP000712281"/>
    </source>
</evidence>
<accession>A0A8S9JJ91</accession>
<dbReference type="Proteomes" id="UP000712281">
    <property type="component" value="Unassembled WGS sequence"/>
</dbReference>
<dbReference type="PANTHER" id="PTHR31245">
    <property type="entry name" value="UBIQUITIN SYSTEM COMPONENT CUE PROTEIN"/>
    <property type="match status" value="1"/>
</dbReference>
<gene>
    <name evidence="1" type="ORF">F2Q68_00006145</name>
</gene>
<dbReference type="EMBL" id="QGKW02001660">
    <property type="protein sequence ID" value="KAF2581968.1"/>
    <property type="molecule type" value="Genomic_DNA"/>
</dbReference>
<dbReference type="AlphaFoldDB" id="A0A8S9JJ91"/>
<sequence>MEEEEKQITCLMSVIVCGGKRSLFGTSSLPLSKKLCSLSPSRFSSSLLLHHLASILPDMDIHVSFSIPKVSNFVVGYLQDSSLESTNQKPELSLVQEEAKVALRGRGGSSGKEEEVLNLDGTEWFIKARACADAVMQSSVQQENLMLRLQLEAIVEVNSSLKRAVVTQQKRQKETEDQSQELQGLGQMVTQYQEQLKQVCSHASSETSTAEQQFHP</sequence>
<protein>
    <submittedName>
        <fullName evidence="1">Uncharacterized protein</fullName>
    </submittedName>
</protein>
<evidence type="ECO:0000313" key="1">
    <source>
        <dbReference type="EMBL" id="KAF2581968.1"/>
    </source>
</evidence>
<reference evidence="1" key="1">
    <citation type="submission" date="2019-12" db="EMBL/GenBank/DDBJ databases">
        <title>Genome sequencing and annotation of Brassica cretica.</title>
        <authorList>
            <person name="Studholme D.J."/>
            <person name="Sarris P.F."/>
        </authorList>
    </citation>
    <scope>NUCLEOTIDE SEQUENCE</scope>
    <source>
        <strain evidence="1">PFS-001/15</strain>
        <tissue evidence="1">Leaf</tissue>
    </source>
</reference>
<organism evidence="1 2">
    <name type="scientific">Brassica cretica</name>
    <name type="common">Mustard</name>
    <dbReference type="NCBI Taxonomy" id="69181"/>
    <lineage>
        <taxon>Eukaryota</taxon>
        <taxon>Viridiplantae</taxon>
        <taxon>Streptophyta</taxon>
        <taxon>Embryophyta</taxon>
        <taxon>Tracheophyta</taxon>
        <taxon>Spermatophyta</taxon>
        <taxon>Magnoliopsida</taxon>
        <taxon>eudicotyledons</taxon>
        <taxon>Gunneridae</taxon>
        <taxon>Pentapetalae</taxon>
        <taxon>rosids</taxon>
        <taxon>malvids</taxon>
        <taxon>Brassicales</taxon>
        <taxon>Brassicaceae</taxon>
        <taxon>Brassiceae</taxon>
        <taxon>Brassica</taxon>
    </lineage>
</organism>
<proteinExistence type="predicted"/>